<protein>
    <submittedName>
        <fullName evidence="4">Unannotated protein</fullName>
    </submittedName>
</protein>
<dbReference type="InterPro" id="IPR018392">
    <property type="entry name" value="LysM"/>
</dbReference>
<dbReference type="InterPro" id="IPR036779">
    <property type="entry name" value="LysM_dom_sf"/>
</dbReference>
<dbReference type="SUPFAM" id="SSF54106">
    <property type="entry name" value="LysM domain"/>
    <property type="match status" value="1"/>
</dbReference>
<gene>
    <name evidence="4" type="ORF">UFOPK3402_01246</name>
</gene>
<evidence type="ECO:0000256" key="2">
    <source>
        <dbReference type="SAM" id="Phobius"/>
    </source>
</evidence>
<feature type="domain" description="LysM" evidence="3">
    <location>
        <begin position="109"/>
        <end position="158"/>
    </location>
</feature>
<dbReference type="Pfam" id="PF01476">
    <property type="entry name" value="LysM"/>
    <property type="match status" value="1"/>
</dbReference>
<keyword evidence="2" id="KW-0472">Membrane</keyword>
<evidence type="ECO:0000259" key="3">
    <source>
        <dbReference type="PROSITE" id="PS51782"/>
    </source>
</evidence>
<feature type="region of interest" description="Disordered" evidence="1">
    <location>
        <begin position="1"/>
        <end position="50"/>
    </location>
</feature>
<feature type="compositionally biased region" description="Polar residues" evidence="1">
    <location>
        <begin position="37"/>
        <end position="50"/>
    </location>
</feature>
<reference evidence="4" key="1">
    <citation type="submission" date="2020-05" db="EMBL/GenBank/DDBJ databases">
        <authorList>
            <person name="Chiriac C."/>
            <person name="Salcher M."/>
            <person name="Ghai R."/>
            <person name="Kavagutti S V."/>
        </authorList>
    </citation>
    <scope>NUCLEOTIDE SEQUENCE</scope>
</reference>
<accession>A0A6J7EKZ6</accession>
<dbReference type="CDD" id="cd00118">
    <property type="entry name" value="LysM"/>
    <property type="match status" value="1"/>
</dbReference>
<dbReference type="EMBL" id="CAFBLS010000154">
    <property type="protein sequence ID" value="CAB4880293.1"/>
    <property type="molecule type" value="Genomic_DNA"/>
</dbReference>
<feature type="transmembrane region" description="Helical" evidence="2">
    <location>
        <begin position="72"/>
        <end position="93"/>
    </location>
</feature>
<dbReference type="Gene3D" id="3.10.350.10">
    <property type="entry name" value="LysM domain"/>
    <property type="match status" value="1"/>
</dbReference>
<evidence type="ECO:0000256" key="1">
    <source>
        <dbReference type="SAM" id="MobiDB-lite"/>
    </source>
</evidence>
<keyword evidence="2" id="KW-0812">Transmembrane</keyword>
<dbReference type="SMART" id="SM00257">
    <property type="entry name" value="LysM"/>
    <property type="match status" value="1"/>
</dbReference>
<evidence type="ECO:0000313" key="4">
    <source>
        <dbReference type="EMBL" id="CAB4880293.1"/>
    </source>
</evidence>
<keyword evidence="2" id="KW-1133">Transmembrane helix</keyword>
<sequence length="162" mass="16952">MGSAQAPQQIRPASGTPSKARVSGAADTAVPMRTSGRCVSSQRSTAQYPTNRYRAQGQPTRLALRITKRGRLALFVVSSLTIVVAVISTGQLAGASAVPAANVTVLDAVQVVVQPGDSLWGLARSSLPNADPRETVRRIRELNGLSGSVINPGEVIWLPTTP</sequence>
<name>A0A6J7EKZ6_9ZZZZ</name>
<dbReference type="AlphaFoldDB" id="A0A6J7EKZ6"/>
<organism evidence="4">
    <name type="scientific">freshwater metagenome</name>
    <dbReference type="NCBI Taxonomy" id="449393"/>
    <lineage>
        <taxon>unclassified sequences</taxon>
        <taxon>metagenomes</taxon>
        <taxon>ecological metagenomes</taxon>
    </lineage>
</organism>
<dbReference type="PROSITE" id="PS51782">
    <property type="entry name" value="LYSM"/>
    <property type="match status" value="1"/>
</dbReference>
<proteinExistence type="predicted"/>